<gene>
    <name evidence="2" type="ORF">J2R62_06555</name>
</gene>
<dbReference type="AlphaFoldDB" id="A0A8I1W894"/>
<name>A0A8I1W894_PLESH</name>
<dbReference type="Pfam" id="PF16473">
    <property type="entry name" value="Rv2179c-like"/>
    <property type="match status" value="1"/>
</dbReference>
<dbReference type="GO" id="GO:0003676">
    <property type="term" value="F:nucleic acid binding"/>
    <property type="evidence" value="ECO:0007669"/>
    <property type="project" value="InterPro"/>
</dbReference>
<sequence length="192" mass="21556">MNNIMLDLETMGSGPRAAIVSIGAVFFDLQTGELGAEFEVAVDLRESVKHGEMSAATVLWWLEQSDEARKKVTEGTKDGRRLFLVHALNSFTEFVVSNRSGDVSVWGNGAGFDNVILSSAYEAVGLEKPWKHWNDCDVRTMVMMGRTLLNIDPKTDMPFVGERHTPLADAKHQAKYVSEIYQMFDRKIQRND</sequence>
<dbReference type="InterPro" id="IPR012337">
    <property type="entry name" value="RNaseH-like_sf"/>
</dbReference>
<dbReference type="Proteomes" id="UP000664658">
    <property type="component" value="Unassembled WGS sequence"/>
</dbReference>
<evidence type="ECO:0000313" key="2">
    <source>
        <dbReference type="EMBL" id="MBO1107885.1"/>
    </source>
</evidence>
<comment type="caution">
    <text evidence="2">The sequence shown here is derived from an EMBL/GenBank/DDBJ whole genome shotgun (WGS) entry which is preliminary data.</text>
</comment>
<feature type="domain" description="3'-5' exoribonuclease Rv2179c-like" evidence="1">
    <location>
        <begin position="2"/>
        <end position="180"/>
    </location>
</feature>
<organism evidence="2 3">
    <name type="scientific">Plesiomonas shigelloides</name>
    <name type="common">Aeromonas shigelloides</name>
    <dbReference type="NCBI Taxonomy" id="703"/>
    <lineage>
        <taxon>Bacteria</taxon>
        <taxon>Pseudomonadati</taxon>
        <taxon>Pseudomonadota</taxon>
        <taxon>Gammaproteobacteria</taxon>
        <taxon>Enterobacterales</taxon>
        <taxon>Enterobacteriaceae</taxon>
        <taxon>Plesiomonas</taxon>
    </lineage>
</organism>
<dbReference type="Gene3D" id="3.30.420.10">
    <property type="entry name" value="Ribonuclease H-like superfamily/Ribonuclease H"/>
    <property type="match status" value="1"/>
</dbReference>
<proteinExistence type="predicted"/>
<dbReference type="EMBL" id="JAFNAA010000005">
    <property type="protein sequence ID" value="MBO1107885.1"/>
    <property type="molecule type" value="Genomic_DNA"/>
</dbReference>
<protein>
    <submittedName>
        <fullName evidence="2">3'-5' exoribonuclease</fullName>
    </submittedName>
</protein>
<dbReference type="InterPro" id="IPR036397">
    <property type="entry name" value="RNaseH_sf"/>
</dbReference>
<accession>A0A8I1W894</accession>
<evidence type="ECO:0000313" key="3">
    <source>
        <dbReference type="Proteomes" id="UP000664658"/>
    </source>
</evidence>
<dbReference type="RefSeq" id="WP_207541856.1">
    <property type="nucleotide sequence ID" value="NZ_JAFNAA010000005.1"/>
</dbReference>
<evidence type="ECO:0000259" key="1">
    <source>
        <dbReference type="Pfam" id="PF16473"/>
    </source>
</evidence>
<dbReference type="SUPFAM" id="SSF53098">
    <property type="entry name" value="Ribonuclease H-like"/>
    <property type="match status" value="1"/>
</dbReference>
<reference evidence="2" key="1">
    <citation type="submission" date="2021-03" db="EMBL/GenBank/DDBJ databases">
        <title>Plesiomonas shigelloides zfcc0051, isolated from zebrafish feces.</title>
        <authorList>
            <person name="Vanderhoek Z."/>
            <person name="Gaulke C."/>
        </authorList>
    </citation>
    <scope>NUCLEOTIDE SEQUENCE</scope>
    <source>
        <strain evidence="2">Zfcc0051</strain>
    </source>
</reference>
<dbReference type="InterPro" id="IPR033390">
    <property type="entry name" value="Rv2179c-like"/>
</dbReference>